<dbReference type="OrthoDB" id="2585655at2759"/>
<feature type="transmembrane region" description="Helical" evidence="6">
    <location>
        <begin position="220"/>
        <end position="240"/>
    </location>
</feature>
<evidence type="ECO:0000256" key="4">
    <source>
        <dbReference type="ARBA" id="ARBA00023136"/>
    </source>
</evidence>
<feature type="transmembrane region" description="Helical" evidence="6">
    <location>
        <begin position="157"/>
        <end position="179"/>
    </location>
</feature>
<dbReference type="GO" id="GO:0022857">
    <property type="term" value="F:transmembrane transporter activity"/>
    <property type="evidence" value="ECO:0007669"/>
    <property type="project" value="InterPro"/>
</dbReference>
<feature type="transmembrane region" description="Helical" evidence="6">
    <location>
        <begin position="350"/>
        <end position="371"/>
    </location>
</feature>
<organism evidence="8 9">
    <name type="scientific">Talaromyces rugulosus</name>
    <name type="common">Penicillium rugulosum</name>
    <dbReference type="NCBI Taxonomy" id="121627"/>
    <lineage>
        <taxon>Eukaryota</taxon>
        <taxon>Fungi</taxon>
        <taxon>Dikarya</taxon>
        <taxon>Ascomycota</taxon>
        <taxon>Pezizomycotina</taxon>
        <taxon>Eurotiomycetes</taxon>
        <taxon>Eurotiomycetidae</taxon>
        <taxon>Eurotiales</taxon>
        <taxon>Trichocomaceae</taxon>
        <taxon>Talaromyces</taxon>
        <taxon>Talaromyces sect. Islandici</taxon>
    </lineage>
</organism>
<dbReference type="AlphaFoldDB" id="A0A7H8RAX3"/>
<reference evidence="9" key="1">
    <citation type="submission" date="2020-06" db="EMBL/GenBank/DDBJ databases">
        <title>A chromosome-scale genome assembly of Talaromyces rugulosus W13939.</title>
        <authorList>
            <person name="Wang B."/>
            <person name="Guo L."/>
            <person name="Ye K."/>
            <person name="Wang L."/>
        </authorList>
    </citation>
    <scope>NUCLEOTIDE SEQUENCE [LARGE SCALE GENOMIC DNA]</scope>
    <source>
        <strain evidence="9">W13939</strain>
    </source>
</reference>
<dbReference type="Gene3D" id="1.20.1250.20">
    <property type="entry name" value="MFS general substrate transporter like domains"/>
    <property type="match status" value="1"/>
</dbReference>
<keyword evidence="4 6" id="KW-0472">Membrane</keyword>
<feature type="transmembrane region" description="Helical" evidence="6">
    <location>
        <begin position="132"/>
        <end position="151"/>
    </location>
</feature>
<evidence type="ECO:0000256" key="3">
    <source>
        <dbReference type="ARBA" id="ARBA00022989"/>
    </source>
</evidence>
<dbReference type="Proteomes" id="UP000509510">
    <property type="component" value="Chromosome V"/>
</dbReference>
<dbReference type="SUPFAM" id="SSF103473">
    <property type="entry name" value="MFS general substrate transporter"/>
    <property type="match status" value="1"/>
</dbReference>
<feature type="transmembrane region" description="Helical" evidence="6">
    <location>
        <begin position="304"/>
        <end position="330"/>
    </location>
</feature>
<feature type="region of interest" description="Disordered" evidence="5">
    <location>
        <begin position="1"/>
        <end position="28"/>
    </location>
</feature>
<dbReference type="KEGG" id="trg:TRUGW13939_10109"/>
<evidence type="ECO:0000313" key="8">
    <source>
        <dbReference type="EMBL" id="QKX62941.1"/>
    </source>
</evidence>
<feature type="transmembrane region" description="Helical" evidence="6">
    <location>
        <begin position="108"/>
        <end position="125"/>
    </location>
</feature>
<feature type="compositionally biased region" description="Basic and acidic residues" evidence="5">
    <location>
        <begin position="1"/>
        <end position="23"/>
    </location>
</feature>
<dbReference type="Pfam" id="PF07690">
    <property type="entry name" value="MFS_1"/>
    <property type="match status" value="1"/>
</dbReference>
<evidence type="ECO:0000259" key="7">
    <source>
        <dbReference type="PROSITE" id="PS50850"/>
    </source>
</evidence>
<keyword evidence="2 6" id="KW-0812">Transmembrane</keyword>
<evidence type="ECO:0000256" key="6">
    <source>
        <dbReference type="SAM" id="Phobius"/>
    </source>
</evidence>
<protein>
    <recommendedName>
        <fullName evidence="7">Major facilitator superfamily (MFS) profile domain-containing protein</fullName>
    </recommendedName>
</protein>
<dbReference type="PANTHER" id="PTHR23502:SF160">
    <property type="entry name" value="MAJOR FACILITATOR SUPERFAMILY (MFS) PROFILE DOMAIN-CONTAINING PROTEIN-RELATED"/>
    <property type="match status" value="1"/>
</dbReference>
<proteinExistence type="predicted"/>
<accession>A0A7H8RAX3</accession>
<dbReference type="RefSeq" id="XP_035349115.1">
    <property type="nucleotide sequence ID" value="XM_035493222.1"/>
</dbReference>
<sequence>MSPGHIADHESRRMVHSHAHEGDIPGTVDLNATGDDDVGYGQALFPVPADDPNDPLQWPAWKKNAILVICSIYSFLGNGSLTGPSVYISIYAEEFGISSTTASGLISYPNLAFGFGSLFLVPLYMKIGRRPVTLLSMAFFVGGLIGASQATTYEGLMAARVIHGFGSGVCESLPVQLVNDIFFLHERGKKLGYYTFCLCLGATCPLYAGYMLAGGYSWRLFFYVVLAFAAALFIAAFFLVEETSYKRPEPAISPSPSRTDEKADGIIPTTTFSLPSRRPFMSTLKLWSSIDHEAQFFTTMFRSFTYFFVPAVFWVVATFGIYIGLGAFSFNYVFPIKITAPPYNWSETNSGLIALATLVGYSLALPFTSTSDRLAAYLTKKNGGIREAEMRLGVLLFPMLISPAGLIVFGFTAQRNLHWFGYFAGVAMDQFGSYFYFTFTLAYAVDSYYANTSEMLIAMNLGKQAISFGKEQSSM</sequence>
<dbReference type="EMBL" id="CP055902">
    <property type="protein sequence ID" value="QKX62941.1"/>
    <property type="molecule type" value="Genomic_DNA"/>
</dbReference>
<dbReference type="PROSITE" id="PS50850">
    <property type="entry name" value="MFS"/>
    <property type="match status" value="1"/>
</dbReference>
<feature type="transmembrane region" description="Helical" evidence="6">
    <location>
        <begin position="191"/>
        <end position="208"/>
    </location>
</feature>
<feature type="transmembrane region" description="Helical" evidence="6">
    <location>
        <begin position="392"/>
        <end position="413"/>
    </location>
</feature>
<dbReference type="InterPro" id="IPR020846">
    <property type="entry name" value="MFS_dom"/>
</dbReference>
<feature type="transmembrane region" description="Helical" evidence="6">
    <location>
        <begin position="419"/>
        <end position="445"/>
    </location>
</feature>
<gene>
    <name evidence="8" type="ORF">TRUGW13939_10109</name>
</gene>
<dbReference type="GO" id="GO:0005886">
    <property type="term" value="C:plasma membrane"/>
    <property type="evidence" value="ECO:0007669"/>
    <property type="project" value="TreeGrafter"/>
</dbReference>
<dbReference type="GeneID" id="55997590"/>
<name>A0A7H8RAX3_TALRU</name>
<dbReference type="PANTHER" id="PTHR23502">
    <property type="entry name" value="MAJOR FACILITATOR SUPERFAMILY"/>
    <property type="match status" value="1"/>
</dbReference>
<feature type="domain" description="Major facilitator superfamily (MFS) profile" evidence="7">
    <location>
        <begin position="66"/>
        <end position="475"/>
    </location>
</feature>
<comment type="subcellular location">
    <subcellularLocation>
        <location evidence="1">Membrane</location>
        <topology evidence="1">Multi-pass membrane protein</topology>
    </subcellularLocation>
</comment>
<keyword evidence="3 6" id="KW-1133">Transmembrane helix</keyword>
<evidence type="ECO:0000313" key="9">
    <source>
        <dbReference type="Proteomes" id="UP000509510"/>
    </source>
</evidence>
<evidence type="ECO:0000256" key="2">
    <source>
        <dbReference type="ARBA" id="ARBA00022692"/>
    </source>
</evidence>
<keyword evidence="9" id="KW-1185">Reference proteome</keyword>
<dbReference type="InterPro" id="IPR036259">
    <property type="entry name" value="MFS_trans_sf"/>
</dbReference>
<feature type="transmembrane region" description="Helical" evidence="6">
    <location>
        <begin position="65"/>
        <end position="88"/>
    </location>
</feature>
<evidence type="ECO:0000256" key="1">
    <source>
        <dbReference type="ARBA" id="ARBA00004141"/>
    </source>
</evidence>
<dbReference type="InterPro" id="IPR011701">
    <property type="entry name" value="MFS"/>
</dbReference>
<evidence type="ECO:0000256" key="5">
    <source>
        <dbReference type="SAM" id="MobiDB-lite"/>
    </source>
</evidence>